<dbReference type="Gene3D" id="2.20.25.10">
    <property type="match status" value="1"/>
</dbReference>
<sequence>MGYFCPDCANILVVEPQHDLKNAFQCRACPYKFAIEYRFADRTQFERKQVDDVLGGEGAWDNVDSTDATCPKCEHGRAYYLQIQIRSGDEPMSIFFKCCACGAQWREG</sequence>
<keyword evidence="2 8" id="KW-0240">DNA-directed RNA polymerase</keyword>
<evidence type="ECO:0000313" key="13">
    <source>
        <dbReference type="EMBL" id="RKO98161.1"/>
    </source>
</evidence>
<dbReference type="SMART" id="SM00440">
    <property type="entry name" value="ZnF_C2C2"/>
    <property type="match status" value="1"/>
</dbReference>
<dbReference type="InterPro" id="IPR001222">
    <property type="entry name" value="Znf_TFIIS"/>
</dbReference>
<dbReference type="InterPro" id="IPR001529">
    <property type="entry name" value="Zn_ribbon_RPB9"/>
</dbReference>
<feature type="binding site" evidence="9">
    <location>
        <position position="73"/>
    </location>
    <ligand>
        <name>Zn(2+)</name>
        <dbReference type="ChEBI" id="CHEBI:29105"/>
        <label>2</label>
    </ligand>
</feature>
<dbReference type="PANTHER" id="PTHR11239:SF12">
    <property type="entry name" value="DNA-DIRECTED RNA POLYMERASE III SUBUNIT RPC10"/>
    <property type="match status" value="1"/>
</dbReference>
<organism evidence="13 15">
    <name type="scientific">Caulochytrium protostelioides</name>
    <dbReference type="NCBI Taxonomy" id="1555241"/>
    <lineage>
        <taxon>Eukaryota</taxon>
        <taxon>Fungi</taxon>
        <taxon>Fungi incertae sedis</taxon>
        <taxon>Chytridiomycota</taxon>
        <taxon>Chytridiomycota incertae sedis</taxon>
        <taxon>Chytridiomycetes</taxon>
        <taxon>Caulochytriales</taxon>
        <taxon>Caulochytriaceae</taxon>
        <taxon>Caulochytrium</taxon>
    </lineage>
</organism>
<keyword evidence="5 9" id="KW-0862">Zinc</keyword>
<dbReference type="PROSITE" id="PS00466">
    <property type="entry name" value="ZF_TFIIS_1"/>
    <property type="match status" value="1"/>
</dbReference>
<feature type="binding site" evidence="9">
    <location>
        <position position="5"/>
    </location>
    <ligand>
        <name>Zn(2+)</name>
        <dbReference type="ChEBI" id="CHEBI:29105"/>
        <label>1</label>
    </ligand>
</feature>
<feature type="binding site" evidence="9">
    <location>
        <position position="26"/>
    </location>
    <ligand>
        <name>Zn(2+)</name>
        <dbReference type="ChEBI" id="CHEBI:29105"/>
        <label>1</label>
    </ligand>
</feature>
<evidence type="ECO:0000256" key="10">
    <source>
        <dbReference type="PIRSR" id="PIRSR005586-2"/>
    </source>
</evidence>
<keyword evidence="4 10" id="KW-0863">Zinc-finger</keyword>
<dbReference type="InterPro" id="IPR012164">
    <property type="entry name" value="Rpa12/Rpb9/Rpc10/TFS"/>
</dbReference>
<evidence type="ECO:0000256" key="8">
    <source>
        <dbReference type="PIRNR" id="PIRNR005586"/>
    </source>
</evidence>
<dbReference type="EMBL" id="ML014283">
    <property type="protein sequence ID" value="RKO99467.1"/>
    <property type="molecule type" value="Genomic_DNA"/>
</dbReference>
<dbReference type="FunFam" id="2.20.25.10:FF:000005">
    <property type="entry name" value="DNA-directed RNA polymerase subunit"/>
    <property type="match status" value="1"/>
</dbReference>
<dbReference type="EMBL" id="ML009111">
    <property type="protein sequence ID" value="RKO98161.1"/>
    <property type="molecule type" value="Genomic_DNA"/>
</dbReference>
<keyword evidence="7 8" id="KW-0539">Nucleus</keyword>
<dbReference type="PIRSF" id="PIRSF005586">
    <property type="entry name" value="RNApol_RpoM"/>
    <property type="match status" value="1"/>
</dbReference>
<keyword evidence="16" id="KW-1185">Reference proteome</keyword>
<dbReference type="GO" id="GO:0006386">
    <property type="term" value="P:termination of RNA polymerase III transcription"/>
    <property type="evidence" value="ECO:0007669"/>
    <property type="project" value="TreeGrafter"/>
</dbReference>
<keyword evidence="3 9" id="KW-0479">Metal-binding</keyword>
<evidence type="ECO:0000313" key="14">
    <source>
        <dbReference type="EMBL" id="RKO99467.1"/>
    </source>
</evidence>
<evidence type="ECO:0000256" key="2">
    <source>
        <dbReference type="ARBA" id="ARBA00022478"/>
    </source>
</evidence>
<dbReference type="GO" id="GO:0003676">
    <property type="term" value="F:nucleic acid binding"/>
    <property type="evidence" value="ECO:0007669"/>
    <property type="project" value="InterPro"/>
</dbReference>
<dbReference type="GO" id="GO:0003899">
    <property type="term" value="F:DNA-directed RNA polymerase activity"/>
    <property type="evidence" value="ECO:0007669"/>
    <property type="project" value="InterPro"/>
</dbReference>
<dbReference type="Pfam" id="PF02150">
    <property type="entry name" value="Zn_ribbon_RPB9"/>
    <property type="match status" value="1"/>
</dbReference>
<evidence type="ECO:0000256" key="1">
    <source>
        <dbReference type="ARBA" id="ARBA00004123"/>
    </source>
</evidence>
<dbReference type="OrthoDB" id="282152at2759"/>
<dbReference type="Pfam" id="PF01096">
    <property type="entry name" value="Zn_ribbon_TFIIS"/>
    <property type="match status" value="1"/>
</dbReference>
<dbReference type="PANTHER" id="PTHR11239">
    <property type="entry name" value="DNA-DIRECTED RNA POLYMERASE"/>
    <property type="match status" value="1"/>
</dbReference>
<evidence type="ECO:0000256" key="6">
    <source>
        <dbReference type="ARBA" id="ARBA00023163"/>
    </source>
</evidence>
<dbReference type="CDD" id="cd10509">
    <property type="entry name" value="Zn-ribbon_RPC11"/>
    <property type="match status" value="1"/>
</dbReference>
<comment type="subcellular location">
    <subcellularLocation>
        <location evidence="1 8">Nucleus</location>
    </subcellularLocation>
</comment>
<evidence type="ECO:0000256" key="11">
    <source>
        <dbReference type="RuleBase" id="RU003474"/>
    </source>
</evidence>
<feature type="binding site" evidence="9">
    <location>
        <position position="29"/>
    </location>
    <ligand>
        <name>Zn(2+)</name>
        <dbReference type="ChEBI" id="CHEBI:29105"/>
        <label>1</label>
    </ligand>
</feature>
<dbReference type="GO" id="GO:0005666">
    <property type="term" value="C:RNA polymerase III complex"/>
    <property type="evidence" value="ECO:0007669"/>
    <property type="project" value="TreeGrafter"/>
</dbReference>
<gene>
    <name evidence="13" type="ORF">CAUPRSCDRAFT_9658</name>
    <name evidence="14" type="ORF">CXG81DRAFT_14491</name>
</gene>
<dbReference type="InterPro" id="IPR034014">
    <property type="entry name" value="Zn_ribbon_RPC11_C"/>
</dbReference>
<keyword evidence="6 8" id="KW-0804">Transcription</keyword>
<name>A0A4P9WXF4_9FUNG</name>
<evidence type="ECO:0000313" key="16">
    <source>
        <dbReference type="Proteomes" id="UP000274922"/>
    </source>
</evidence>
<comment type="similarity">
    <text evidence="8 11">Belongs to the archaeal rpoM/eukaryotic RPA12/RPB9/RPC11 RNA polymerase family.</text>
</comment>
<reference evidence="14" key="2">
    <citation type="submission" date="2018-04" db="EMBL/GenBank/DDBJ databases">
        <title>Leveraging single-cell genomics to expand the Fungal Tree of Life.</title>
        <authorList>
            <consortium name="DOE Joint Genome Institute"/>
            <person name="Ahrendt S.R."/>
            <person name="Quandt C.A."/>
            <person name="Ciobanu D."/>
            <person name="Clum A."/>
            <person name="Salamov A."/>
            <person name="Andreopoulos B."/>
            <person name="Cheng J.-F."/>
            <person name="Woyke T."/>
            <person name="Pelin A."/>
            <person name="Henrissat B."/>
            <person name="Benny G.L."/>
            <person name="Smith M.E."/>
            <person name="James T.Y."/>
            <person name="Grigoriev I.V."/>
        </authorList>
    </citation>
    <scope>NUCLEOTIDE SEQUENCE</scope>
    <source>
        <strain evidence="14">ATCC 52028</strain>
    </source>
</reference>
<evidence type="ECO:0000313" key="15">
    <source>
        <dbReference type="Proteomes" id="UP000268535"/>
    </source>
</evidence>
<feature type="binding site" evidence="9">
    <location>
        <position position="98"/>
    </location>
    <ligand>
        <name>Zn(2+)</name>
        <dbReference type="ChEBI" id="CHEBI:29105"/>
        <label>2</label>
    </ligand>
</feature>
<accession>A0A4P9WXF4</accession>
<feature type="binding site" evidence="9">
    <location>
        <position position="8"/>
    </location>
    <ligand>
        <name>Zn(2+)</name>
        <dbReference type="ChEBI" id="CHEBI:29105"/>
        <label>1</label>
    </ligand>
</feature>
<proteinExistence type="inferred from homology"/>
<dbReference type="STRING" id="1555241.A0A4P9WXF4"/>
<feature type="binding site" evidence="9">
    <location>
        <position position="70"/>
    </location>
    <ligand>
        <name>Zn(2+)</name>
        <dbReference type="ChEBI" id="CHEBI:29105"/>
        <label>2</label>
    </ligand>
</feature>
<reference evidence="15 16" key="1">
    <citation type="journal article" date="2018" name="Nat. Microbiol.">
        <title>Leveraging single-cell genomics to expand the fungal tree of life.</title>
        <authorList>
            <person name="Ahrendt S.R."/>
            <person name="Quandt C.A."/>
            <person name="Ciobanu D."/>
            <person name="Clum A."/>
            <person name="Salamov A."/>
            <person name="Andreopoulos B."/>
            <person name="Cheng J.F."/>
            <person name="Woyke T."/>
            <person name="Pelin A."/>
            <person name="Henrissat B."/>
            <person name="Reynolds N.K."/>
            <person name="Benny G.L."/>
            <person name="Smith M.E."/>
            <person name="James T.Y."/>
            <person name="Grigoriev I.V."/>
        </authorList>
    </citation>
    <scope>NUCLEOTIDE SEQUENCE [LARGE SCALE GENOMIC DNA]</scope>
    <source>
        <strain evidence="15 16">ATCC 52028</strain>
    </source>
</reference>
<evidence type="ECO:0000256" key="4">
    <source>
        <dbReference type="ARBA" id="ARBA00022771"/>
    </source>
</evidence>
<evidence type="ECO:0000256" key="3">
    <source>
        <dbReference type="ARBA" id="ARBA00022723"/>
    </source>
</evidence>
<dbReference type="SMART" id="SM00661">
    <property type="entry name" value="RPOL9"/>
    <property type="match status" value="1"/>
</dbReference>
<dbReference type="GO" id="GO:0008270">
    <property type="term" value="F:zinc ion binding"/>
    <property type="evidence" value="ECO:0007669"/>
    <property type="project" value="UniProtKB-KW"/>
</dbReference>
<dbReference type="Proteomes" id="UP000274922">
    <property type="component" value="Unassembled WGS sequence"/>
</dbReference>
<reference evidence="13" key="3">
    <citation type="submission" date="2018-08" db="EMBL/GenBank/DDBJ databases">
        <title>Leveraging single-cell genomics to expand the Fungal Tree of Life.</title>
        <authorList>
            <consortium name="DOE Joint Genome Institute"/>
            <person name="Ahrendt S.R."/>
            <person name="Quandt C.A."/>
            <person name="Ciobanu D."/>
            <person name="Clum A."/>
            <person name="Salamov A."/>
            <person name="Andreopoulos B."/>
            <person name="Cheng J.-F."/>
            <person name="Woyke T."/>
            <person name="Pelin A."/>
            <person name="Henrissat B."/>
            <person name="Reynolds N."/>
            <person name="Benny G.L."/>
            <person name="Smith M.E."/>
            <person name="James T.Y."/>
            <person name="Grigoriev I.V."/>
        </authorList>
    </citation>
    <scope>NUCLEOTIDE SEQUENCE</scope>
    <source>
        <strain evidence="13">ATCC 52028</strain>
    </source>
</reference>
<dbReference type="AlphaFoldDB" id="A0A4P9WXF4"/>
<evidence type="ECO:0000259" key="12">
    <source>
        <dbReference type="PROSITE" id="PS51133"/>
    </source>
</evidence>
<feature type="zinc finger region" description="C4-type" evidence="10">
    <location>
        <begin position="5"/>
        <end position="29"/>
    </location>
</feature>
<feature type="binding site" evidence="9">
    <location>
        <position position="101"/>
    </location>
    <ligand>
        <name>Zn(2+)</name>
        <dbReference type="ChEBI" id="CHEBI:29105"/>
        <label>2</label>
    </ligand>
</feature>
<protein>
    <recommendedName>
        <fullName evidence="8">DNA-directed RNA polymerase subunit</fullName>
    </recommendedName>
</protein>
<feature type="domain" description="TFIIS-type" evidence="12">
    <location>
        <begin position="66"/>
        <end position="106"/>
    </location>
</feature>
<dbReference type="Proteomes" id="UP000268535">
    <property type="component" value="Unassembled WGS sequence"/>
</dbReference>
<comment type="function">
    <text evidence="8">DNA-dependent RNA polymerase catalyzes the transcription of DNA into RNA using the four ribonucleoside triphosphates as substrates.</text>
</comment>
<dbReference type="PROSITE" id="PS51133">
    <property type="entry name" value="ZF_TFIIS_2"/>
    <property type="match status" value="1"/>
</dbReference>
<evidence type="ECO:0000256" key="5">
    <source>
        <dbReference type="ARBA" id="ARBA00022833"/>
    </source>
</evidence>
<evidence type="ECO:0000256" key="9">
    <source>
        <dbReference type="PIRSR" id="PIRSR005586-1"/>
    </source>
</evidence>
<dbReference type="SUPFAM" id="SSF57783">
    <property type="entry name" value="Zinc beta-ribbon"/>
    <property type="match status" value="1"/>
</dbReference>
<evidence type="ECO:0000256" key="7">
    <source>
        <dbReference type="ARBA" id="ARBA00023242"/>
    </source>
</evidence>